<reference evidence="9" key="1">
    <citation type="submission" date="2024-02" db="UniProtKB">
        <authorList>
            <consortium name="WormBaseParasite"/>
        </authorList>
    </citation>
    <scope>IDENTIFICATION</scope>
</reference>
<dbReference type="GO" id="GO:0031418">
    <property type="term" value="F:L-ascorbic acid binding"/>
    <property type="evidence" value="ECO:0007669"/>
    <property type="project" value="UniProtKB-KW"/>
</dbReference>
<dbReference type="InterPro" id="IPR044862">
    <property type="entry name" value="Pro_4_hyd_alph_FE2OG_OXY"/>
</dbReference>
<proteinExistence type="predicted"/>
<keyword evidence="5" id="KW-0560">Oxidoreductase</keyword>
<dbReference type="PANTHER" id="PTHR10869:SF244">
    <property type="entry name" value="PROLYL 4-HYDROXYLASE SUBUNIT ALPHA-2"/>
    <property type="match status" value="1"/>
</dbReference>
<keyword evidence="6" id="KW-0408">Iron</keyword>
<dbReference type="Proteomes" id="UP000887575">
    <property type="component" value="Unassembled WGS sequence"/>
</dbReference>
<evidence type="ECO:0000256" key="1">
    <source>
        <dbReference type="ARBA" id="ARBA00001961"/>
    </source>
</evidence>
<accession>A0AAF3EWA1</accession>
<keyword evidence="2" id="KW-0479">Metal-binding</keyword>
<protein>
    <submittedName>
        <fullName evidence="9">Fe2OG dioxygenase domain-containing protein</fullName>
    </submittedName>
</protein>
<dbReference type="InterPro" id="IPR005123">
    <property type="entry name" value="Oxoglu/Fe-dep_dioxygenase_dom"/>
</dbReference>
<evidence type="ECO:0000256" key="4">
    <source>
        <dbReference type="ARBA" id="ARBA00022964"/>
    </source>
</evidence>
<dbReference type="GO" id="GO:0004656">
    <property type="term" value="F:procollagen-proline 4-dioxygenase activity"/>
    <property type="evidence" value="ECO:0007669"/>
    <property type="project" value="TreeGrafter"/>
</dbReference>
<comment type="cofactor">
    <cofactor evidence="1">
        <name>L-ascorbate</name>
        <dbReference type="ChEBI" id="CHEBI:38290"/>
    </cofactor>
</comment>
<dbReference type="GO" id="GO:0005506">
    <property type="term" value="F:iron ion binding"/>
    <property type="evidence" value="ECO:0007669"/>
    <property type="project" value="InterPro"/>
</dbReference>
<dbReference type="SMART" id="SM00702">
    <property type="entry name" value="P4Hc"/>
    <property type="match status" value="1"/>
</dbReference>
<evidence type="ECO:0000256" key="3">
    <source>
        <dbReference type="ARBA" id="ARBA00022896"/>
    </source>
</evidence>
<evidence type="ECO:0000313" key="8">
    <source>
        <dbReference type="Proteomes" id="UP000887575"/>
    </source>
</evidence>
<dbReference type="InterPro" id="IPR045054">
    <property type="entry name" value="P4HA-like"/>
</dbReference>
<dbReference type="InterPro" id="IPR006620">
    <property type="entry name" value="Pro_4_hyd_alph"/>
</dbReference>
<dbReference type="GO" id="GO:0005783">
    <property type="term" value="C:endoplasmic reticulum"/>
    <property type="evidence" value="ECO:0007669"/>
    <property type="project" value="TreeGrafter"/>
</dbReference>
<evidence type="ECO:0000256" key="2">
    <source>
        <dbReference type="ARBA" id="ARBA00022723"/>
    </source>
</evidence>
<dbReference type="Pfam" id="PF13640">
    <property type="entry name" value="2OG-FeII_Oxy_3"/>
    <property type="match status" value="1"/>
</dbReference>
<evidence type="ECO:0000313" key="9">
    <source>
        <dbReference type="WBParaSite" id="MBELARI_LOCUS18365"/>
    </source>
</evidence>
<dbReference type="AlphaFoldDB" id="A0AAF3EWA1"/>
<dbReference type="PANTHER" id="PTHR10869">
    <property type="entry name" value="PROLYL 4-HYDROXYLASE ALPHA SUBUNIT"/>
    <property type="match status" value="1"/>
</dbReference>
<sequence>MTLEQMITVQSTNQSMREANGTWIAHGKTLKFAALFSALQNLLPLFDLRRSEPFQVINYNRGGHYAPHYDYPTDEKTQKVMEKRGNRIATVIVVLKRAEKGGGLVFTELKTSLLPDVGDVILWFNMTSRHQLEYLSKHAACPVERGRKIVISLWIRSKGQEFTLKSRNSNGFDFRDFN</sequence>
<evidence type="ECO:0000256" key="6">
    <source>
        <dbReference type="ARBA" id="ARBA00023004"/>
    </source>
</evidence>
<keyword evidence="4" id="KW-0223">Dioxygenase</keyword>
<dbReference type="Gene3D" id="2.60.120.620">
    <property type="entry name" value="q2cbj1_9rhob like domain"/>
    <property type="match status" value="1"/>
</dbReference>
<evidence type="ECO:0000256" key="5">
    <source>
        <dbReference type="ARBA" id="ARBA00023002"/>
    </source>
</evidence>
<evidence type="ECO:0000259" key="7">
    <source>
        <dbReference type="PROSITE" id="PS51471"/>
    </source>
</evidence>
<keyword evidence="8" id="KW-1185">Reference proteome</keyword>
<organism evidence="8 9">
    <name type="scientific">Mesorhabditis belari</name>
    <dbReference type="NCBI Taxonomy" id="2138241"/>
    <lineage>
        <taxon>Eukaryota</taxon>
        <taxon>Metazoa</taxon>
        <taxon>Ecdysozoa</taxon>
        <taxon>Nematoda</taxon>
        <taxon>Chromadorea</taxon>
        <taxon>Rhabditida</taxon>
        <taxon>Rhabditina</taxon>
        <taxon>Rhabditomorpha</taxon>
        <taxon>Rhabditoidea</taxon>
        <taxon>Rhabditidae</taxon>
        <taxon>Mesorhabditinae</taxon>
        <taxon>Mesorhabditis</taxon>
    </lineage>
</organism>
<keyword evidence="3" id="KW-0847">Vitamin C</keyword>
<name>A0AAF3EWA1_9BILA</name>
<dbReference type="WBParaSite" id="MBELARI_LOCUS18365">
    <property type="protein sequence ID" value="MBELARI_LOCUS18365"/>
    <property type="gene ID" value="MBELARI_LOCUS18365"/>
</dbReference>
<feature type="domain" description="Fe2OG dioxygenase" evidence="7">
    <location>
        <begin position="50"/>
        <end position="157"/>
    </location>
</feature>
<dbReference type="PROSITE" id="PS51471">
    <property type="entry name" value="FE2OG_OXY"/>
    <property type="match status" value="1"/>
</dbReference>